<gene>
    <name evidence="1" type="ORF">JMF97_04035</name>
</gene>
<keyword evidence="2" id="KW-1185">Reference proteome</keyword>
<comment type="caution">
    <text evidence="1">The sequence shown here is derived from an EMBL/GenBank/DDBJ whole genome shotgun (WGS) entry which is preliminary data.</text>
</comment>
<evidence type="ECO:0000313" key="1">
    <source>
        <dbReference type="EMBL" id="MBL6275329.1"/>
    </source>
</evidence>
<evidence type="ECO:0000313" key="2">
    <source>
        <dbReference type="Proteomes" id="UP000661193"/>
    </source>
</evidence>
<accession>A0ABS1UG66</accession>
<name>A0ABS1UG66_9ACTN</name>
<protein>
    <submittedName>
        <fullName evidence="1">Uncharacterized protein</fullName>
    </submittedName>
</protein>
<organism evidence="1 2">
    <name type="scientific">Micromonospora fiedleri</name>
    <dbReference type="NCBI Taxonomy" id="1157498"/>
    <lineage>
        <taxon>Bacteria</taxon>
        <taxon>Bacillati</taxon>
        <taxon>Actinomycetota</taxon>
        <taxon>Actinomycetes</taxon>
        <taxon>Micromonosporales</taxon>
        <taxon>Micromonosporaceae</taxon>
        <taxon>Micromonospora</taxon>
    </lineage>
</organism>
<proteinExistence type="predicted"/>
<reference evidence="1 2" key="1">
    <citation type="submission" date="2021-01" db="EMBL/GenBank/DDBJ databases">
        <title>Genome sequencing of Micromonospora fiedleri MG-37.</title>
        <authorList>
            <person name="Moreland P.E.J."/>
            <person name="Stach J.E.M."/>
        </authorList>
    </citation>
    <scope>NUCLEOTIDE SEQUENCE [LARGE SCALE GENOMIC DNA]</scope>
    <source>
        <strain evidence="1 2">MG-37</strain>
    </source>
</reference>
<sequence length="51" mass="5389">MGCNCGSKARRTVWVLSYEDGRAGGEYNSKTAAEVADVQKGGGGAIRQVRK</sequence>
<dbReference type="EMBL" id="JAETXL010000002">
    <property type="protein sequence ID" value="MBL6275329.1"/>
    <property type="molecule type" value="Genomic_DNA"/>
</dbReference>
<dbReference type="Proteomes" id="UP000661193">
    <property type="component" value="Unassembled WGS sequence"/>
</dbReference>
<dbReference type="RefSeq" id="WP_203220321.1">
    <property type="nucleotide sequence ID" value="NZ_JAETXL010000002.1"/>
</dbReference>